<comment type="caution">
    <text evidence="1">The sequence shown here is derived from an EMBL/GenBank/DDBJ whole genome shotgun (WGS) entry which is preliminary data.</text>
</comment>
<dbReference type="SUPFAM" id="SSF56784">
    <property type="entry name" value="HAD-like"/>
    <property type="match status" value="1"/>
</dbReference>
<dbReference type="Pfam" id="PF00702">
    <property type="entry name" value="Hydrolase"/>
    <property type="match status" value="1"/>
</dbReference>
<evidence type="ECO:0000313" key="1">
    <source>
        <dbReference type="EMBL" id="KAK7466126.1"/>
    </source>
</evidence>
<dbReference type="SFLD" id="SFLDG01129">
    <property type="entry name" value="C1.5:_HAD__Beta-PGM__Phosphata"/>
    <property type="match status" value="1"/>
</dbReference>
<dbReference type="InterPro" id="IPR023198">
    <property type="entry name" value="PGP-like_dom2"/>
</dbReference>
<protein>
    <submittedName>
        <fullName evidence="1">Uncharacterized protein</fullName>
    </submittedName>
</protein>
<reference evidence="1 2" key="1">
    <citation type="submission" date="2024-01" db="EMBL/GenBank/DDBJ databases">
        <title>A draft genome for the cacao thread blight pathogen Marasmiellus scandens.</title>
        <authorList>
            <person name="Baruah I.K."/>
            <person name="Leung J."/>
            <person name="Bukari Y."/>
            <person name="Amoako-Attah I."/>
            <person name="Meinhardt L.W."/>
            <person name="Bailey B.A."/>
            <person name="Cohen S.P."/>
        </authorList>
    </citation>
    <scope>NUCLEOTIDE SEQUENCE [LARGE SCALE GENOMIC DNA]</scope>
    <source>
        <strain evidence="1 2">GH-19</strain>
    </source>
</reference>
<gene>
    <name evidence="1" type="ORF">VKT23_004851</name>
</gene>
<dbReference type="Gene3D" id="3.40.50.1000">
    <property type="entry name" value="HAD superfamily/HAD-like"/>
    <property type="match status" value="1"/>
</dbReference>
<dbReference type="PANTHER" id="PTHR43611:SF3">
    <property type="entry name" value="FLAVIN MONONUCLEOTIDE HYDROLASE 1, CHLOROPLATIC"/>
    <property type="match status" value="1"/>
</dbReference>
<name>A0ABR1JUQ1_9AGAR</name>
<proteinExistence type="predicted"/>
<accession>A0ABR1JUQ1</accession>
<dbReference type="EMBL" id="JBANRG010000005">
    <property type="protein sequence ID" value="KAK7466126.1"/>
    <property type="molecule type" value="Genomic_DNA"/>
</dbReference>
<keyword evidence="2" id="KW-1185">Reference proteome</keyword>
<sequence>MSSTKRTYDAIIFDIGDVLCTKSLQSAYLSQQTIKRVLSSSLWHDQEKGVLDQQSCYDMIARSFQLDPESLRLALQDVRQSITFKPEMVTFLQDLKARNDVRLYTASNITRFDFEYTTAIFDYSVFDGLYPSHVIGERKPNSVFYRRVLEELAGDPTKIIFVDDKEENVKAAASFGIRGIVFEDIEQLKQEICELV</sequence>
<evidence type="ECO:0000313" key="2">
    <source>
        <dbReference type="Proteomes" id="UP001498398"/>
    </source>
</evidence>
<dbReference type="InterPro" id="IPR006439">
    <property type="entry name" value="HAD-SF_hydro_IA"/>
</dbReference>
<dbReference type="NCBIfam" id="TIGR01509">
    <property type="entry name" value="HAD-SF-IA-v3"/>
    <property type="match status" value="1"/>
</dbReference>
<dbReference type="InterPro" id="IPR036412">
    <property type="entry name" value="HAD-like_sf"/>
</dbReference>
<dbReference type="PANTHER" id="PTHR43611">
    <property type="entry name" value="ALPHA-D-GLUCOSE 1-PHOSPHATE PHOSPHATASE"/>
    <property type="match status" value="1"/>
</dbReference>
<organism evidence="1 2">
    <name type="scientific">Marasmiellus scandens</name>
    <dbReference type="NCBI Taxonomy" id="2682957"/>
    <lineage>
        <taxon>Eukaryota</taxon>
        <taxon>Fungi</taxon>
        <taxon>Dikarya</taxon>
        <taxon>Basidiomycota</taxon>
        <taxon>Agaricomycotina</taxon>
        <taxon>Agaricomycetes</taxon>
        <taxon>Agaricomycetidae</taxon>
        <taxon>Agaricales</taxon>
        <taxon>Marasmiineae</taxon>
        <taxon>Omphalotaceae</taxon>
        <taxon>Marasmiellus</taxon>
    </lineage>
</organism>
<dbReference type="SFLD" id="SFLDS00003">
    <property type="entry name" value="Haloacid_Dehalogenase"/>
    <property type="match status" value="1"/>
</dbReference>
<dbReference type="Gene3D" id="1.10.150.240">
    <property type="entry name" value="Putative phosphatase, domain 2"/>
    <property type="match status" value="1"/>
</dbReference>
<dbReference type="Proteomes" id="UP001498398">
    <property type="component" value="Unassembled WGS sequence"/>
</dbReference>
<dbReference type="InterPro" id="IPR023214">
    <property type="entry name" value="HAD_sf"/>
</dbReference>